<keyword evidence="1 3" id="KW-0238">DNA-binding</keyword>
<dbReference type="InterPro" id="IPR004155">
    <property type="entry name" value="PBS_lyase_HEAT"/>
</dbReference>
<feature type="domain" description="HTH merR-type" evidence="2">
    <location>
        <begin position="1"/>
        <end position="69"/>
    </location>
</feature>
<reference evidence="3 4" key="1">
    <citation type="submission" date="2020-01" db="EMBL/GenBank/DDBJ databases">
        <authorList>
            <person name="Deng T."/>
        </authorList>
    </citation>
    <scope>NUCLEOTIDE SEQUENCE [LARGE SCALE GENOMIC DNA]</scope>
    <source>
        <strain evidence="3 4">5221</strain>
    </source>
</reference>
<dbReference type="Proteomes" id="UP000469215">
    <property type="component" value="Unassembled WGS sequence"/>
</dbReference>
<proteinExistence type="predicted"/>
<dbReference type="SMART" id="SM00567">
    <property type="entry name" value="EZ_HEAT"/>
    <property type="match status" value="3"/>
</dbReference>
<dbReference type="SUPFAM" id="SSF48371">
    <property type="entry name" value="ARM repeat"/>
    <property type="match status" value="1"/>
</dbReference>
<dbReference type="SMART" id="SM00422">
    <property type="entry name" value="HTH_MERR"/>
    <property type="match status" value="1"/>
</dbReference>
<dbReference type="InterPro" id="IPR016024">
    <property type="entry name" value="ARM-type_fold"/>
</dbReference>
<dbReference type="Pfam" id="PF00376">
    <property type="entry name" value="MerR"/>
    <property type="match status" value="1"/>
</dbReference>
<dbReference type="InterPro" id="IPR011989">
    <property type="entry name" value="ARM-like"/>
</dbReference>
<gene>
    <name evidence="3" type="ORF">GSY69_09495</name>
</gene>
<dbReference type="Gene3D" id="1.10.1660.10">
    <property type="match status" value="1"/>
</dbReference>
<dbReference type="InterPro" id="IPR047057">
    <property type="entry name" value="MerR_fam"/>
</dbReference>
<dbReference type="PROSITE" id="PS00552">
    <property type="entry name" value="HTH_MERR_1"/>
    <property type="match status" value="1"/>
</dbReference>
<keyword evidence="4" id="KW-1185">Reference proteome</keyword>
<dbReference type="GO" id="GO:0003677">
    <property type="term" value="F:DNA binding"/>
    <property type="evidence" value="ECO:0007669"/>
    <property type="project" value="UniProtKB-KW"/>
</dbReference>
<dbReference type="PRINTS" id="PR00040">
    <property type="entry name" value="HTHMERR"/>
</dbReference>
<name>A0A6N9H8G2_9MICO</name>
<accession>A0A6N9H8G2</accession>
<dbReference type="AlphaFoldDB" id="A0A6N9H8G2"/>
<dbReference type="Pfam" id="PF13646">
    <property type="entry name" value="HEAT_2"/>
    <property type="match status" value="1"/>
</dbReference>
<dbReference type="CDD" id="cd01106">
    <property type="entry name" value="HTH_TipAL-Mta"/>
    <property type="match status" value="1"/>
</dbReference>
<organism evidence="3 4">
    <name type="scientific">Brevibacterium rongguiense</name>
    <dbReference type="NCBI Taxonomy" id="2695267"/>
    <lineage>
        <taxon>Bacteria</taxon>
        <taxon>Bacillati</taxon>
        <taxon>Actinomycetota</taxon>
        <taxon>Actinomycetes</taxon>
        <taxon>Micrococcales</taxon>
        <taxon>Brevibacteriaceae</taxon>
        <taxon>Brevibacterium</taxon>
    </lineage>
</organism>
<dbReference type="InterPro" id="IPR000551">
    <property type="entry name" value="MerR-type_HTH_dom"/>
</dbReference>
<evidence type="ECO:0000256" key="1">
    <source>
        <dbReference type="ARBA" id="ARBA00023125"/>
    </source>
</evidence>
<dbReference type="PANTHER" id="PTHR30204">
    <property type="entry name" value="REDOX-CYCLING DRUG-SENSING TRANSCRIPTIONAL ACTIVATOR SOXR"/>
    <property type="match status" value="1"/>
</dbReference>
<protein>
    <submittedName>
        <fullName evidence="3">MerR family DNA-binding transcriptional regulator</fullName>
    </submittedName>
</protein>
<evidence type="ECO:0000313" key="3">
    <source>
        <dbReference type="EMBL" id="MYM20195.1"/>
    </source>
</evidence>
<dbReference type="EMBL" id="WWEQ01000040">
    <property type="protein sequence ID" value="MYM20195.1"/>
    <property type="molecule type" value="Genomic_DNA"/>
</dbReference>
<dbReference type="RefSeq" id="WP_160953616.1">
    <property type="nucleotide sequence ID" value="NZ_WWEQ01000040.1"/>
</dbReference>
<dbReference type="InterPro" id="IPR009061">
    <property type="entry name" value="DNA-bd_dom_put_sf"/>
</dbReference>
<dbReference type="SUPFAM" id="SSF46955">
    <property type="entry name" value="Putative DNA-binding domain"/>
    <property type="match status" value="1"/>
</dbReference>
<sequence>MLIGELSRRSGVSVRMLRHYEAKGLLTPEGRSAAGYRQYGDPQAAQVAEIEALRALGLSLDEVGLAREALLAPAEVLGVLCAESRRRAEAEQRLQRRLEQIAAAGPTVWDDVLAAARAVDRLVSVDSSERVRALLGADAAHEMPTGALAEALAAEADPNVAGAIAWQMARRGPSALEALRTMATLPTPAARLRAVRVLAGMEGEDAAAALAGFVDDPVSNVRATAVLALARRGDAAVVGDLVDLVCRGRQDVEAGEALEALAAVGATARAATAEFAARWGGADVPVRRRIVQALVDLPGEEAQALLRVAAADSAQAVSATARFALRYRG</sequence>
<dbReference type="PROSITE" id="PS50937">
    <property type="entry name" value="HTH_MERR_2"/>
    <property type="match status" value="1"/>
</dbReference>
<dbReference type="PANTHER" id="PTHR30204:SF93">
    <property type="entry name" value="HTH MERR-TYPE DOMAIN-CONTAINING PROTEIN"/>
    <property type="match status" value="1"/>
</dbReference>
<dbReference type="Gene3D" id="1.25.10.10">
    <property type="entry name" value="Leucine-rich Repeat Variant"/>
    <property type="match status" value="1"/>
</dbReference>
<evidence type="ECO:0000313" key="4">
    <source>
        <dbReference type="Proteomes" id="UP000469215"/>
    </source>
</evidence>
<comment type="caution">
    <text evidence="3">The sequence shown here is derived from an EMBL/GenBank/DDBJ whole genome shotgun (WGS) entry which is preliminary data.</text>
</comment>
<evidence type="ECO:0000259" key="2">
    <source>
        <dbReference type="PROSITE" id="PS50937"/>
    </source>
</evidence>
<dbReference type="GO" id="GO:0003700">
    <property type="term" value="F:DNA-binding transcription factor activity"/>
    <property type="evidence" value="ECO:0007669"/>
    <property type="project" value="InterPro"/>
</dbReference>